<dbReference type="PANTHER" id="PTHR41291">
    <property type="entry name" value="DNA ALKYLATION REPAIR PROTEIN"/>
    <property type="match status" value="1"/>
</dbReference>
<proteinExistence type="predicted"/>
<evidence type="ECO:0000313" key="1">
    <source>
        <dbReference type="EMBL" id="ACB74124.1"/>
    </source>
</evidence>
<keyword evidence="2" id="KW-1185">Reference proteome</keyword>
<dbReference type="eggNOG" id="COG4912">
    <property type="taxonomic scope" value="Bacteria"/>
</dbReference>
<dbReference type="HOGENOM" id="CLU_061369_1_0_0"/>
<dbReference type="RefSeq" id="WP_012373662.1">
    <property type="nucleotide sequence ID" value="NC_010571.1"/>
</dbReference>
<dbReference type="AlphaFoldDB" id="B1ZVM7"/>
<dbReference type="Proteomes" id="UP000007013">
    <property type="component" value="Chromosome"/>
</dbReference>
<evidence type="ECO:0008006" key="3">
    <source>
        <dbReference type="Google" id="ProtNLM"/>
    </source>
</evidence>
<sequence>MTTAEEIIAHLRSLRNQRNIDGMRRFGIAPTGEQLGIAAPVLRAIAREHRRDHELALALWSSGIHEARGLATLVEDPRQVTRGQAERWVRDCDNWAATDALAFLLDRTPFAEEKAHAWSTRKAEFVKRAAFSIMAGMAVHRKELPDSVFLGFLPVIARESTDERNFVRKAVNWALRQIGKRNARLLGAAIAQGVKIQRLDSRAARWIAADALRELRSRR</sequence>
<dbReference type="STRING" id="452637.Oter_0836"/>
<dbReference type="PANTHER" id="PTHR41291:SF1">
    <property type="entry name" value="DNA ALKYLATION REPAIR PROTEIN"/>
    <property type="match status" value="1"/>
</dbReference>
<dbReference type="OrthoDB" id="9784740at2"/>
<accession>B1ZVM7</accession>
<name>B1ZVM7_OPITP</name>
<protein>
    <recommendedName>
        <fullName evidence="3">DNA alkylation repair enzyme</fullName>
    </recommendedName>
</protein>
<dbReference type="KEGG" id="ote:Oter_0836"/>
<organism evidence="1 2">
    <name type="scientific">Opitutus terrae (strain DSM 11246 / JCM 15787 / PB90-1)</name>
    <dbReference type="NCBI Taxonomy" id="452637"/>
    <lineage>
        <taxon>Bacteria</taxon>
        <taxon>Pseudomonadati</taxon>
        <taxon>Verrucomicrobiota</taxon>
        <taxon>Opitutia</taxon>
        <taxon>Opitutales</taxon>
        <taxon>Opitutaceae</taxon>
        <taxon>Opitutus</taxon>
    </lineage>
</organism>
<dbReference type="InterPro" id="IPR014825">
    <property type="entry name" value="DNA_alkylation"/>
</dbReference>
<evidence type="ECO:0000313" key="2">
    <source>
        <dbReference type="Proteomes" id="UP000007013"/>
    </source>
</evidence>
<dbReference type="CDD" id="cd06561">
    <property type="entry name" value="AlkD_like"/>
    <property type="match status" value="1"/>
</dbReference>
<dbReference type="Gene3D" id="1.25.10.90">
    <property type="match status" value="1"/>
</dbReference>
<dbReference type="EMBL" id="CP001032">
    <property type="protein sequence ID" value="ACB74124.1"/>
    <property type="molecule type" value="Genomic_DNA"/>
</dbReference>
<dbReference type="SUPFAM" id="SSF48371">
    <property type="entry name" value="ARM repeat"/>
    <property type="match status" value="1"/>
</dbReference>
<dbReference type="InterPro" id="IPR016024">
    <property type="entry name" value="ARM-type_fold"/>
</dbReference>
<dbReference type="Pfam" id="PF08713">
    <property type="entry name" value="DNA_alkylation"/>
    <property type="match status" value="1"/>
</dbReference>
<gene>
    <name evidence="1" type="ordered locus">Oter_0836</name>
</gene>
<reference evidence="1 2" key="1">
    <citation type="journal article" date="2011" name="J. Bacteriol.">
        <title>Genome sequence of the verrucomicrobium Opitutus terrae PB90-1, an abundant inhabitant of rice paddy soil ecosystems.</title>
        <authorList>
            <person name="van Passel M.W."/>
            <person name="Kant R."/>
            <person name="Palva A."/>
            <person name="Copeland A."/>
            <person name="Lucas S."/>
            <person name="Lapidus A."/>
            <person name="Glavina del Rio T."/>
            <person name="Pitluck S."/>
            <person name="Goltsman E."/>
            <person name="Clum A."/>
            <person name="Sun H."/>
            <person name="Schmutz J."/>
            <person name="Larimer F.W."/>
            <person name="Land M.L."/>
            <person name="Hauser L."/>
            <person name="Kyrpides N."/>
            <person name="Mikhailova N."/>
            <person name="Richardson P.P."/>
            <person name="Janssen P.H."/>
            <person name="de Vos W.M."/>
            <person name="Smidt H."/>
        </authorList>
    </citation>
    <scope>NUCLEOTIDE SEQUENCE [LARGE SCALE GENOMIC DNA]</scope>
    <source>
        <strain evidence="2">DSM 11246 / JCM 15787 / PB90-1</strain>
    </source>
</reference>